<comment type="caution">
    <text evidence="1">The sequence shown here is derived from an EMBL/GenBank/DDBJ whole genome shotgun (WGS) entry which is preliminary data.</text>
</comment>
<proteinExistence type="predicted"/>
<evidence type="ECO:0000313" key="1">
    <source>
        <dbReference type="EMBL" id="OWK14330.1"/>
    </source>
</evidence>
<evidence type="ECO:0000313" key="2">
    <source>
        <dbReference type="Proteomes" id="UP000242450"/>
    </source>
</evidence>
<protein>
    <submittedName>
        <fullName evidence="1">Uncharacterized protein</fullName>
    </submittedName>
</protein>
<sequence>MNKLLRVLSYHVWLAATQMPCDGHLKTGLSDIRHLPSGIWAFSAPYLALVDGPMLSSAREDTHGLQLRVPFHNVIPAVEEVDDPLHIPAPGRREDPFLCFSCLDLLVFMFLLPHADLGT</sequence>
<dbReference type="AlphaFoldDB" id="A0A212D7V0"/>
<name>A0A212D7V0_CEREH</name>
<keyword evidence="2" id="KW-1185">Reference proteome</keyword>
<reference evidence="1 2" key="1">
    <citation type="journal article" date="2018" name="Mol. Genet. Genomics">
        <title>The red deer Cervus elaphus genome CerEla1.0: sequencing, annotating, genes, and chromosomes.</title>
        <authorList>
            <person name="Bana N.A."/>
            <person name="Nyiri A."/>
            <person name="Nagy J."/>
            <person name="Frank K."/>
            <person name="Nagy T."/>
            <person name="Steger V."/>
            <person name="Schiller M."/>
            <person name="Lakatos P."/>
            <person name="Sugar L."/>
            <person name="Horn P."/>
            <person name="Barta E."/>
            <person name="Orosz L."/>
        </authorList>
    </citation>
    <scope>NUCLEOTIDE SEQUENCE [LARGE SCALE GENOMIC DNA]</scope>
    <source>
        <strain evidence="1">Hungarian</strain>
    </source>
</reference>
<dbReference type="EMBL" id="MKHE01000005">
    <property type="protein sequence ID" value="OWK14330.1"/>
    <property type="molecule type" value="Genomic_DNA"/>
</dbReference>
<accession>A0A212D7V0</accession>
<organism evidence="1 2">
    <name type="scientific">Cervus elaphus hippelaphus</name>
    <name type="common">European red deer</name>
    <dbReference type="NCBI Taxonomy" id="46360"/>
    <lineage>
        <taxon>Eukaryota</taxon>
        <taxon>Metazoa</taxon>
        <taxon>Chordata</taxon>
        <taxon>Craniata</taxon>
        <taxon>Vertebrata</taxon>
        <taxon>Euteleostomi</taxon>
        <taxon>Mammalia</taxon>
        <taxon>Eutheria</taxon>
        <taxon>Laurasiatheria</taxon>
        <taxon>Artiodactyla</taxon>
        <taxon>Ruminantia</taxon>
        <taxon>Pecora</taxon>
        <taxon>Cervidae</taxon>
        <taxon>Cervinae</taxon>
        <taxon>Cervus</taxon>
    </lineage>
</organism>
<dbReference type="Proteomes" id="UP000242450">
    <property type="component" value="Chromosome 5"/>
</dbReference>
<gene>
    <name evidence="1" type="ORF">Celaphus_00000932</name>
</gene>